<dbReference type="InterPro" id="IPR041413">
    <property type="entry name" value="MLTR_LBD"/>
</dbReference>
<dbReference type="Pfam" id="PF17765">
    <property type="entry name" value="MLTR_LBD"/>
    <property type="match status" value="1"/>
</dbReference>
<dbReference type="Proteomes" id="UP001500466">
    <property type="component" value="Unassembled WGS sequence"/>
</dbReference>
<evidence type="ECO:0000256" key="1">
    <source>
        <dbReference type="SAM" id="MobiDB-lite"/>
    </source>
</evidence>
<accession>A0ABP9HP27</accession>
<evidence type="ECO:0000259" key="2">
    <source>
        <dbReference type="PROSITE" id="PS50943"/>
    </source>
</evidence>
<reference evidence="4" key="1">
    <citation type="journal article" date="2019" name="Int. J. Syst. Evol. Microbiol.">
        <title>The Global Catalogue of Microorganisms (GCM) 10K type strain sequencing project: providing services to taxonomists for standard genome sequencing and annotation.</title>
        <authorList>
            <consortium name="The Broad Institute Genomics Platform"/>
            <consortium name="The Broad Institute Genome Sequencing Center for Infectious Disease"/>
            <person name="Wu L."/>
            <person name="Ma J."/>
        </authorList>
    </citation>
    <scope>NUCLEOTIDE SEQUENCE [LARGE SCALE GENOMIC DNA]</scope>
    <source>
        <strain evidence="4">JCM 17986</strain>
    </source>
</reference>
<organism evidence="3 4">
    <name type="scientific">Yinghuangia aomiensis</name>
    <dbReference type="NCBI Taxonomy" id="676205"/>
    <lineage>
        <taxon>Bacteria</taxon>
        <taxon>Bacillati</taxon>
        <taxon>Actinomycetota</taxon>
        <taxon>Actinomycetes</taxon>
        <taxon>Kitasatosporales</taxon>
        <taxon>Streptomycetaceae</taxon>
        <taxon>Yinghuangia</taxon>
    </lineage>
</organism>
<dbReference type="CDD" id="cd00093">
    <property type="entry name" value="HTH_XRE"/>
    <property type="match status" value="1"/>
</dbReference>
<dbReference type="PROSITE" id="PS50943">
    <property type="entry name" value="HTH_CROC1"/>
    <property type="match status" value="1"/>
</dbReference>
<evidence type="ECO:0000313" key="4">
    <source>
        <dbReference type="Proteomes" id="UP001500466"/>
    </source>
</evidence>
<proteinExistence type="predicted"/>
<feature type="domain" description="HTH cro/C1-type" evidence="2">
    <location>
        <begin position="46"/>
        <end position="93"/>
    </location>
</feature>
<dbReference type="SMART" id="SM00530">
    <property type="entry name" value="HTH_XRE"/>
    <property type="match status" value="1"/>
</dbReference>
<dbReference type="Pfam" id="PF13560">
    <property type="entry name" value="HTH_31"/>
    <property type="match status" value="1"/>
</dbReference>
<evidence type="ECO:0000313" key="3">
    <source>
        <dbReference type="EMBL" id="GAA4974958.1"/>
    </source>
</evidence>
<feature type="region of interest" description="Disordered" evidence="1">
    <location>
        <begin position="112"/>
        <end position="134"/>
    </location>
</feature>
<protein>
    <submittedName>
        <fullName evidence="3">Helix-turn-helix domain-containing protein</fullName>
    </submittedName>
</protein>
<dbReference type="InterPro" id="IPR010982">
    <property type="entry name" value="Lambda_DNA-bd_dom_sf"/>
</dbReference>
<dbReference type="Gene3D" id="1.10.260.40">
    <property type="entry name" value="lambda repressor-like DNA-binding domains"/>
    <property type="match status" value="1"/>
</dbReference>
<dbReference type="EMBL" id="BAABHS010000016">
    <property type="protein sequence ID" value="GAA4974958.1"/>
    <property type="molecule type" value="Genomic_DNA"/>
</dbReference>
<keyword evidence="4" id="KW-1185">Reference proteome</keyword>
<dbReference type="PANTHER" id="PTHR35010:SF2">
    <property type="entry name" value="BLL4672 PROTEIN"/>
    <property type="match status" value="1"/>
</dbReference>
<dbReference type="Gene3D" id="3.30.450.180">
    <property type="match status" value="1"/>
</dbReference>
<dbReference type="SUPFAM" id="SSF47413">
    <property type="entry name" value="lambda repressor-like DNA-binding domains"/>
    <property type="match status" value="1"/>
</dbReference>
<gene>
    <name evidence="3" type="ORF">GCM10023205_47210</name>
</gene>
<comment type="caution">
    <text evidence="3">The sequence shown here is derived from an EMBL/GenBank/DDBJ whole genome shotgun (WGS) entry which is preliminary data.</text>
</comment>
<name>A0ABP9HP27_9ACTN</name>
<dbReference type="PANTHER" id="PTHR35010">
    <property type="entry name" value="BLL4672 PROTEIN-RELATED"/>
    <property type="match status" value="1"/>
</dbReference>
<dbReference type="InterPro" id="IPR001387">
    <property type="entry name" value="Cro/C1-type_HTH"/>
</dbReference>
<sequence>MGSRRASILLDVEQRTDLGEFLRGRRAALQPGDVGLSGAGPRRVPGLRREELAALAGISAGYYASLEQGRHARVSTEILDDLAQALKLDRRERAMLRDLADAAGGAMVVERGGGAGTAGAAPTRSPRGRRLRAPREPVRPGLRRLVDSLDGSPAVLLGRHGDVLAWNPLAAALFSRLGRVAAERRNAALLMFRDDEVRALFGAHWECAARTVLAAFRACALGDPEDPRLASIVGELSLNSTEFRTWWAEPSVRAAAFGAHTYHHPVVGELTLAYEAFSPTQDRGLLLVVLTAEAGTPSADALQLLGIVGARRTEDSVCPQPFDGP</sequence>